<dbReference type="SUPFAM" id="SSF50630">
    <property type="entry name" value="Acid proteases"/>
    <property type="match status" value="2"/>
</dbReference>
<feature type="signal peptide" evidence="1">
    <location>
        <begin position="1"/>
        <end position="18"/>
    </location>
</feature>
<comment type="caution">
    <text evidence="2">The sequence shown here is derived from an EMBL/GenBank/DDBJ whole genome shotgun (WGS) entry which is preliminary data.</text>
</comment>
<dbReference type="InterPro" id="IPR021109">
    <property type="entry name" value="Peptidase_aspartic_dom_sf"/>
</dbReference>
<dbReference type="RefSeq" id="WP_257596528.1">
    <property type="nucleotide sequence ID" value="NZ_JANKHH010000007.1"/>
</dbReference>
<dbReference type="Proteomes" id="UP001206067">
    <property type="component" value="Unassembled WGS sequence"/>
</dbReference>
<protein>
    <submittedName>
        <fullName evidence="2">Retroviral-like aspartic protease family protein</fullName>
    </submittedName>
</protein>
<feature type="chain" id="PRO_5047136088" evidence="1">
    <location>
        <begin position="19"/>
        <end position="323"/>
    </location>
</feature>
<dbReference type="InterPro" id="IPR034122">
    <property type="entry name" value="Retropepsin-like_bacterial"/>
</dbReference>
<dbReference type="Pfam" id="PF13650">
    <property type="entry name" value="Asp_protease_2"/>
    <property type="match status" value="2"/>
</dbReference>
<sequence length="323" mass="34978">MVFTPLLAAALASTNANSAIPVPQEVAEPALQAETAGPEPQLVEVNQDFYERMTVPVTIDGQGPFRFMIDTGSQATVVTEGLKDKLGLELIGTATLVGMASRVPVEIFEVNGLQFASRTFDNIEAPMLKERNIGADGILGLDSLQDLRVMIDFRTDTIAVDDAKALGGNQGFEIIVRARHRLGRLIITQAKIDGVTTAIIVDTGAQNSIGNRALQRKLRARNQAEFVTTDVNGVDLVGNLSLAKSLDIQGLRLQNLSIAYADAPAFEALGLDKRPALILGMRDLRLFDRIAIDFESRRILFDVPSGASGNQGLYRNTFFPSRL</sequence>
<evidence type="ECO:0000256" key="1">
    <source>
        <dbReference type="SAM" id="SignalP"/>
    </source>
</evidence>
<dbReference type="InterPro" id="IPR001969">
    <property type="entry name" value="Aspartic_peptidase_AS"/>
</dbReference>
<evidence type="ECO:0000313" key="3">
    <source>
        <dbReference type="Proteomes" id="UP001206067"/>
    </source>
</evidence>
<name>A0ABT1XTV8_9SPHN</name>
<organism evidence="2 3">
    <name type="scientific">Parerythrobacter lacustris</name>
    <dbReference type="NCBI Taxonomy" id="2969984"/>
    <lineage>
        <taxon>Bacteria</taxon>
        <taxon>Pseudomonadati</taxon>
        <taxon>Pseudomonadota</taxon>
        <taxon>Alphaproteobacteria</taxon>
        <taxon>Sphingomonadales</taxon>
        <taxon>Erythrobacteraceae</taxon>
        <taxon>Parerythrobacter</taxon>
    </lineage>
</organism>
<dbReference type="Gene3D" id="2.40.70.10">
    <property type="entry name" value="Acid Proteases"/>
    <property type="match status" value="2"/>
</dbReference>
<keyword evidence="1" id="KW-0732">Signal</keyword>
<proteinExistence type="predicted"/>
<reference evidence="2 3" key="1">
    <citation type="submission" date="2022-08" db="EMBL/GenBank/DDBJ databases">
        <title>Polyphasic taxonomy analysis of Qipengyuania sp.RS5-5.</title>
        <authorList>
            <person name="Xamxidin M."/>
            <person name="Wu M."/>
        </authorList>
    </citation>
    <scope>NUCLEOTIDE SEQUENCE [LARGE SCALE GENOMIC DNA]</scope>
    <source>
        <strain evidence="2 3">RS5-5</strain>
    </source>
</reference>
<keyword evidence="3" id="KW-1185">Reference proteome</keyword>
<gene>
    <name evidence="2" type="ORF">NSO95_12090</name>
</gene>
<evidence type="ECO:0000313" key="2">
    <source>
        <dbReference type="EMBL" id="MCR2834689.1"/>
    </source>
</evidence>
<dbReference type="EMBL" id="JANKHH010000007">
    <property type="protein sequence ID" value="MCR2834689.1"/>
    <property type="molecule type" value="Genomic_DNA"/>
</dbReference>
<dbReference type="CDD" id="cd05483">
    <property type="entry name" value="retropepsin_like_bacteria"/>
    <property type="match status" value="1"/>
</dbReference>
<accession>A0ABT1XTV8</accession>
<dbReference type="PROSITE" id="PS00141">
    <property type="entry name" value="ASP_PROTEASE"/>
    <property type="match status" value="2"/>
</dbReference>